<evidence type="ECO:0000313" key="1">
    <source>
        <dbReference type="EMBL" id="KAJ1362900.1"/>
    </source>
</evidence>
<dbReference type="Proteomes" id="UP001196413">
    <property type="component" value="Unassembled WGS sequence"/>
</dbReference>
<proteinExistence type="predicted"/>
<organism evidence="1 2">
    <name type="scientific">Parelaphostrongylus tenuis</name>
    <name type="common">Meningeal worm</name>
    <dbReference type="NCBI Taxonomy" id="148309"/>
    <lineage>
        <taxon>Eukaryota</taxon>
        <taxon>Metazoa</taxon>
        <taxon>Ecdysozoa</taxon>
        <taxon>Nematoda</taxon>
        <taxon>Chromadorea</taxon>
        <taxon>Rhabditida</taxon>
        <taxon>Rhabditina</taxon>
        <taxon>Rhabditomorpha</taxon>
        <taxon>Strongyloidea</taxon>
        <taxon>Metastrongylidae</taxon>
        <taxon>Parelaphostrongylus</taxon>
    </lineage>
</organism>
<dbReference type="AlphaFoldDB" id="A0AAD5MQJ0"/>
<keyword evidence="2" id="KW-1185">Reference proteome</keyword>
<name>A0AAD5MQJ0_PARTN</name>
<comment type="caution">
    <text evidence="1">The sequence shown here is derived from an EMBL/GenBank/DDBJ whole genome shotgun (WGS) entry which is preliminary data.</text>
</comment>
<accession>A0AAD5MQJ0</accession>
<reference evidence="1" key="1">
    <citation type="submission" date="2021-06" db="EMBL/GenBank/DDBJ databases">
        <title>Parelaphostrongylus tenuis whole genome reference sequence.</title>
        <authorList>
            <person name="Garwood T.J."/>
            <person name="Larsen P.A."/>
            <person name="Fountain-Jones N.M."/>
            <person name="Garbe J.R."/>
            <person name="Macchietto M.G."/>
            <person name="Kania S.A."/>
            <person name="Gerhold R.W."/>
            <person name="Richards J.E."/>
            <person name="Wolf T.M."/>
        </authorList>
    </citation>
    <scope>NUCLEOTIDE SEQUENCE</scope>
    <source>
        <strain evidence="1">MNPRO001-30</strain>
        <tissue evidence="1">Meninges</tissue>
    </source>
</reference>
<dbReference type="EMBL" id="JAHQIW010004561">
    <property type="protein sequence ID" value="KAJ1362900.1"/>
    <property type="molecule type" value="Genomic_DNA"/>
</dbReference>
<evidence type="ECO:0000313" key="2">
    <source>
        <dbReference type="Proteomes" id="UP001196413"/>
    </source>
</evidence>
<sequence length="608" mass="69089">MDRIFAHTRYRECAGGKWSNPRISRKTLLCLLGFAVASDLYFQPKDEVLHKQTQGAKGRFAIPTQCSHRSFITFGDAFTTCPEDPSRCFALVNRNRWHSHLCATNPEAPGEMPSVLPKAVIVRTARNLIDMLYERSKSSAKTFQRFAELCVDSAPSTSSNSTSAAISTIQSLPLVVRRQNRVLCPIAINHPSQNHLAQSGADECVFFPVGSDGDIFSAGQLETDVSLSGYQPVVLQRCVVCNIVPACEPLIDAMNIEYMISVPLDHALKEQWSTHICQHLSYSFSEEIHTAFRLQQQPRLCLRHFNPRTVVMNEAGSITRTSSAVNEPPVFNFEQFAKLNWEFSQAFKSLLDAIERNQNANTIGDILKIVQDLVKCTDFKCNRALSNHTDILLHRYHQLKHKYVCSECFNTVNILANEQDMVEHVIMEHCKERVFVSPVYCTFNILFSKCATRFFSTLKMEIHNEIHERCSSNVACCYLCGIADPWKREVEGVKFCHEVVHAVERYVVCKTCMTPVGPDHTGFVLVDHFIRAHMDDPSKRLDHCNICLKCYRKPGVAEHIQKCHKLIVFRPRFAPESNRITVMNGEEFCEYLGIPLEARNFTARSAHY</sequence>
<gene>
    <name evidence="1" type="ORF">KIN20_022619</name>
</gene>
<protein>
    <submittedName>
        <fullName evidence="1">Uncharacterized protein</fullName>
    </submittedName>
</protein>